<feature type="region of interest" description="Disordered" evidence="1">
    <location>
        <begin position="64"/>
        <end position="101"/>
    </location>
</feature>
<feature type="non-terminal residue" evidence="2">
    <location>
        <position position="1"/>
    </location>
</feature>
<feature type="non-terminal residue" evidence="2">
    <location>
        <position position="153"/>
    </location>
</feature>
<gene>
    <name evidence="2" type="ORF">S01H4_62667</name>
</gene>
<organism evidence="2">
    <name type="scientific">marine sediment metagenome</name>
    <dbReference type="NCBI Taxonomy" id="412755"/>
    <lineage>
        <taxon>unclassified sequences</taxon>
        <taxon>metagenomes</taxon>
        <taxon>ecological metagenomes</taxon>
    </lineage>
</organism>
<evidence type="ECO:0000256" key="1">
    <source>
        <dbReference type="SAM" id="MobiDB-lite"/>
    </source>
</evidence>
<dbReference type="EMBL" id="BART01037463">
    <property type="protein sequence ID" value="GAH07804.1"/>
    <property type="molecule type" value="Genomic_DNA"/>
</dbReference>
<evidence type="ECO:0000313" key="2">
    <source>
        <dbReference type="EMBL" id="GAH07804.1"/>
    </source>
</evidence>
<comment type="caution">
    <text evidence="2">The sequence shown here is derived from an EMBL/GenBank/DDBJ whole genome shotgun (WGS) entry which is preliminary data.</text>
</comment>
<name>X1DS45_9ZZZZ</name>
<proteinExistence type="predicted"/>
<protein>
    <submittedName>
        <fullName evidence="2">Uncharacterized protein</fullName>
    </submittedName>
</protein>
<dbReference type="AlphaFoldDB" id="X1DS45"/>
<reference evidence="2" key="1">
    <citation type="journal article" date="2014" name="Front. Microbiol.">
        <title>High frequency of phylogenetically diverse reductive dehalogenase-homologous genes in deep subseafloor sedimentary metagenomes.</title>
        <authorList>
            <person name="Kawai M."/>
            <person name="Futagami T."/>
            <person name="Toyoda A."/>
            <person name="Takaki Y."/>
            <person name="Nishi S."/>
            <person name="Hori S."/>
            <person name="Arai W."/>
            <person name="Tsubouchi T."/>
            <person name="Morono Y."/>
            <person name="Uchiyama I."/>
            <person name="Ito T."/>
            <person name="Fujiyama A."/>
            <person name="Inagaki F."/>
            <person name="Takami H."/>
        </authorList>
    </citation>
    <scope>NUCLEOTIDE SEQUENCE</scope>
    <source>
        <strain evidence="2">Expedition CK06-06</strain>
    </source>
</reference>
<sequence length="153" mass="16830">FPSAGARDVAKALIKLGEEAGVDYLLHELIEPIKVLNKDWPIYIRFEATKALVEALKLAKPDIEKDDSADNGGSFDNGGKKEKKSSSPMADPARSSSPVRKEIYEKDRVAVGIRRISHNRVWEGLEALFLPEVLQKLTAIAADLDVLSVATEF</sequence>
<accession>X1DS45</accession>